<feature type="transmembrane region" description="Helical" evidence="1">
    <location>
        <begin position="21"/>
        <end position="43"/>
    </location>
</feature>
<organism evidence="2 3">
    <name type="scientific">Sphingopyxis italica</name>
    <dbReference type="NCBI Taxonomy" id="1129133"/>
    <lineage>
        <taxon>Bacteria</taxon>
        <taxon>Pseudomonadati</taxon>
        <taxon>Pseudomonadota</taxon>
        <taxon>Alphaproteobacteria</taxon>
        <taxon>Sphingomonadales</taxon>
        <taxon>Sphingomonadaceae</taxon>
        <taxon>Sphingopyxis</taxon>
    </lineage>
</organism>
<evidence type="ECO:0000313" key="3">
    <source>
        <dbReference type="Proteomes" id="UP000535078"/>
    </source>
</evidence>
<dbReference type="EMBL" id="JAATIT010000002">
    <property type="protein sequence ID" value="NJB89550.1"/>
    <property type="molecule type" value="Genomic_DNA"/>
</dbReference>
<dbReference type="RefSeq" id="WP_342449921.1">
    <property type="nucleotide sequence ID" value="NZ_JAATIT010000002.1"/>
</dbReference>
<reference evidence="2 3" key="1">
    <citation type="submission" date="2020-03" db="EMBL/GenBank/DDBJ databases">
        <title>Genomic Encyclopedia of Type Strains, Phase IV (KMG-IV): sequencing the most valuable type-strain genomes for metagenomic binning, comparative biology and taxonomic classification.</title>
        <authorList>
            <person name="Goeker M."/>
        </authorList>
    </citation>
    <scope>NUCLEOTIDE SEQUENCE [LARGE SCALE GENOMIC DNA]</scope>
    <source>
        <strain evidence="2 3">DSM 25229</strain>
    </source>
</reference>
<name>A0A7X5XQT4_9SPHN</name>
<feature type="transmembrane region" description="Helical" evidence="1">
    <location>
        <begin position="49"/>
        <end position="71"/>
    </location>
</feature>
<evidence type="ECO:0000313" key="2">
    <source>
        <dbReference type="EMBL" id="NJB89550.1"/>
    </source>
</evidence>
<dbReference type="AlphaFoldDB" id="A0A7X5XQT4"/>
<keyword evidence="1" id="KW-0472">Membrane</keyword>
<comment type="caution">
    <text evidence="2">The sequence shown here is derived from an EMBL/GenBank/DDBJ whole genome shotgun (WGS) entry which is preliminary data.</text>
</comment>
<keyword evidence="1" id="KW-0812">Transmembrane</keyword>
<dbReference type="Pfam" id="PF11003">
    <property type="entry name" value="DUF2842"/>
    <property type="match status" value="1"/>
</dbReference>
<sequence length="81" mass="9191">MNQDSQDRFNGNPQPSWRKPAGMFLILALIGGWTAIVASLSPWVGTWPVLVQAVFYLVAGIVWIAPLKPLLRWMELGTWRR</sequence>
<keyword evidence="1" id="KW-1133">Transmembrane helix</keyword>
<accession>A0A7X5XQT4</accession>
<dbReference type="Proteomes" id="UP000535078">
    <property type="component" value="Unassembled WGS sequence"/>
</dbReference>
<gene>
    <name evidence="2" type="ORF">GGR90_001725</name>
</gene>
<keyword evidence="3" id="KW-1185">Reference proteome</keyword>
<protein>
    <submittedName>
        <fullName evidence="2">Putative membrane channel-forming protein YqfA (Hemolysin III family)</fullName>
    </submittedName>
</protein>
<dbReference type="InterPro" id="IPR021265">
    <property type="entry name" value="DUF2842"/>
</dbReference>
<proteinExistence type="predicted"/>
<evidence type="ECO:0000256" key="1">
    <source>
        <dbReference type="SAM" id="Phobius"/>
    </source>
</evidence>